<evidence type="ECO:0000313" key="2">
    <source>
        <dbReference type="EMBL" id="API87157.1"/>
    </source>
</evidence>
<dbReference type="InterPro" id="IPR053156">
    <property type="entry name" value="T6SS_TssM-like"/>
</dbReference>
<proteinExistence type="predicted"/>
<keyword evidence="3" id="KW-1185">Reference proteome</keyword>
<protein>
    <submittedName>
        <fullName evidence="2">Ribosomal L29e protein family</fullName>
    </submittedName>
</protein>
<feature type="transmembrane region" description="Helical" evidence="1">
    <location>
        <begin position="6"/>
        <end position="30"/>
    </location>
</feature>
<evidence type="ECO:0000256" key="1">
    <source>
        <dbReference type="SAM" id="Phobius"/>
    </source>
</evidence>
<dbReference type="STRING" id="573570.F7310_07205"/>
<keyword evidence="1" id="KW-1133">Transmembrane helix</keyword>
<dbReference type="PANTHER" id="PTHR36153:SF1">
    <property type="entry name" value="TYPE VI SECRETION SYSTEM COMPONENT TSSM1"/>
    <property type="match status" value="1"/>
</dbReference>
<name>A0A1L4BTL1_9GAMM</name>
<dbReference type="RefSeq" id="WP_072712850.1">
    <property type="nucleotide sequence ID" value="NZ_CP016796.1"/>
</dbReference>
<evidence type="ECO:0000313" key="3">
    <source>
        <dbReference type="Proteomes" id="UP000184222"/>
    </source>
</evidence>
<dbReference type="Proteomes" id="UP000184222">
    <property type="component" value="Chromosome"/>
</dbReference>
<dbReference type="PANTHER" id="PTHR36153">
    <property type="entry name" value="INNER MEMBRANE PROTEIN-RELATED"/>
    <property type="match status" value="1"/>
</dbReference>
<feature type="transmembrane region" description="Helical" evidence="1">
    <location>
        <begin position="277"/>
        <end position="295"/>
    </location>
</feature>
<keyword evidence="1" id="KW-0812">Transmembrane</keyword>
<reference evidence="2 3" key="1">
    <citation type="journal article" date="2016" name="Appl. Environ. Microbiol.">
        <title>Whole genome relationships among Francisella bacteria of diverse origin define new species and provide specific regions for detection.</title>
        <authorList>
            <person name="Challacombe J.F."/>
            <person name="Petersen J.M."/>
            <person name="Gallegos-Graves V."/>
            <person name="Hodge D."/>
            <person name="Pillai S."/>
            <person name="Kuske C.R."/>
        </authorList>
    </citation>
    <scope>NUCLEOTIDE SEQUENCE [LARGE SCALE GENOMIC DNA]</scope>
    <source>
        <strain evidence="3">TX07-7310</strain>
    </source>
</reference>
<keyword evidence="1" id="KW-0472">Membrane</keyword>
<accession>A0A1L4BTL1</accession>
<organism evidence="2 3">
    <name type="scientific">Francisella uliginis</name>
    <dbReference type="NCBI Taxonomy" id="573570"/>
    <lineage>
        <taxon>Bacteria</taxon>
        <taxon>Pseudomonadati</taxon>
        <taxon>Pseudomonadota</taxon>
        <taxon>Gammaproteobacteria</taxon>
        <taxon>Thiotrichales</taxon>
        <taxon>Francisellaceae</taxon>
        <taxon>Francisella</taxon>
    </lineage>
</organism>
<dbReference type="OrthoDB" id="5618691at2"/>
<gene>
    <name evidence="2" type="ORF">F7310_07205</name>
</gene>
<sequence length="1088" mass="126888">MNFIKNHQIAIISITIITIILVILISAFFIKKWRNKSKSNNKKSISGLIKKAKPLIKRNKIKNKLSEIHIFYGDYLAARDYIVKLKPGCEIIDNEDFPLVAIDKNNTSLLFSNNSTSNLKKLKKKLNLHFYKLNYCFDISNPHFYEDNRVKENYKELSKLRLKTLVVSFYNNSLVEEINSFNNSIGKKSIFKLTKDDNINQKVDETILSKILNSKGNIYDKHFSVKTFNQIRKCLKNIYPDFKNIDKEIFFNFSINKPDNVTAKVETIFFSSSPKGLIINSISLLFSLIFIVNIFQQIDLKREISIKSLKNLSNEKPQEIAKSLENKVDNALLLDSIYPKEIKYHYIYEQYANILLKEVIQAKYNDTKNLSIMTAFLIFFEYLSNNYTSSDVDDMLKIISSLTDLSEQQLKIVLKYVSSDTKTEVMKQVIKRANNLYSNHLIEVGEESESYISTRGFNAEYLGISDTQRAKIINDIYIRYLYKCTIDNAIPALRNNYAIPAQVNNIFLMYEDQFDSSSKKLCNSSYIDSITKNVSLIFNQEENDKKFDSFSDMLSHIDYIIKSLEKNAKEVSDENSKQAQTITLSLINYTLNSVINTTYNKKELPLTSPVNEKLYMVFTPSFYSKKIKISPIYSKEYIKDNIDPVTKKFNKLINNLKTNYNIEPDFLIAIYNSSIKNYNAKYIDAYNQMINKLNNDDRQFSKNISSKDSLNLYLLSMSSNDASFNNLIEFYSSNTDLIKDDETKDKSKKITKVQQFYKKITSLNKKDEKENNDISQWISIDNYFKENNDYLESKKYTNYKSIFKKLNNLIREKGYVKTYNEIKQGFKPLNKVYSDLSQINSPQNNNLYILLKKHLDFAIEAIKTIAIQDAITNLDNTVNLEYEQINSQFPFNKNSNKVVSDELITKDLDNNGYIYSGFIKYLKPLLTYDKTKNRWDSNDLTTKEQKDYVNKFNKIYNLNKLLWDNKRNPKPIEFKVTPIQNKDNNYTFFSLILDKQNFVNSLNINYIDSTKLLYSWISKPSTTITIEFNDGSTDQISYQGEWSILKAIKDAKCNQENICTWTVQHKGKEYPVSFKIESNFVDTLGWAK</sequence>
<dbReference type="KEGG" id="frx:F7310_07205"/>
<dbReference type="EMBL" id="CP016796">
    <property type="protein sequence ID" value="API87157.1"/>
    <property type="molecule type" value="Genomic_DNA"/>
</dbReference>
<dbReference type="AlphaFoldDB" id="A0A1L4BTL1"/>